<evidence type="ECO:0000256" key="4">
    <source>
        <dbReference type="ARBA" id="ARBA00022864"/>
    </source>
</evidence>
<dbReference type="GO" id="GO:0009736">
    <property type="term" value="P:cytokinin-activated signaling pathway"/>
    <property type="evidence" value="ECO:0007669"/>
    <property type="project" value="UniProtKB-KW"/>
</dbReference>
<feature type="compositionally biased region" description="Polar residues" evidence="7">
    <location>
        <begin position="84"/>
        <end position="96"/>
    </location>
</feature>
<dbReference type="PANTHER" id="PTHR33347">
    <property type="entry name" value="OSJNBA0091C07.3 PROTEIN"/>
    <property type="match status" value="1"/>
</dbReference>
<name>A0A7I8IKM1_SPIIN</name>
<feature type="region of interest" description="Disordered" evidence="7">
    <location>
        <begin position="26"/>
        <end position="59"/>
    </location>
</feature>
<evidence type="ECO:0000256" key="2">
    <source>
        <dbReference type="ARBA" id="ARBA00022490"/>
    </source>
</evidence>
<dbReference type="PANTHER" id="PTHR33347:SF1">
    <property type="entry name" value="PROTEIN SOB FIVE-LIKE 5"/>
    <property type="match status" value="1"/>
</dbReference>
<dbReference type="InterPro" id="IPR044670">
    <property type="entry name" value="SOFL"/>
</dbReference>
<comment type="subcellular location">
    <subcellularLocation>
        <location evidence="1">Cytoplasm</location>
    </subcellularLocation>
</comment>
<evidence type="ECO:0000256" key="7">
    <source>
        <dbReference type="SAM" id="MobiDB-lite"/>
    </source>
</evidence>
<keyword evidence="5" id="KW-0539">Nucleus</keyword>
<dbReference type="EMBL" id="LR743590">
    <property type="protein sequence ID" value="CAA2617853.1"/>
    <property type="molecule type" value="Genomic_DNA"/>
</dbReference>
<gene>
    <name evidence="8" type="ORF">SI7747_03004015</name>
    <name evidence="9" type="ORF">SI8410_03004351</name>
</gene>
<dbReference type="AlphaFoldDB" id="A0A7I8IKM1"/>
<dbReference type="OrthoDB" id="759087at2759"/>
<evidence type="ECO:0000313" key="9">
    <source>
        <dbReference type="EMBL" id="CAA7393625.1"/>
    </source>
</evidence>
<dbReference type="GO" id="GO:0005737">
    <property type="term" value="C:cytoplasm"/>
    <property type="evidence" value="ECO:0007669"/>
    <property type="project" value="UniProtKB-SubCell"/>
</dbReference>
<feature type="compositionally biased region" description="Acidic residues" evidence="7">
    <location>
        <begin position="38"/>
        <end position="47"/>
    </location>
</feature>
<evidence type="ECO:0000256" key="6">
    <source>
        <dbReference type="ARBA" id="ARBA00024199"/>
    </source>
</evidence>
<reference evidence="8" key="1">
    <citation type="submission" date="2019-12" db="EMBL/GenBank/DDBJ databases">
        <authorList>
            <person name="Scholz U."/>
            <person name="Mascher M."/>
            <person name="Fiebig A."/>
        </authorList>
    </citation>
    <scope>NUCLEOTIDE SEQUENCE</scope>
</reference>
<accession>A0A7I8IKM1</accession>
<dbReference type="GO" id="GO:0009691">
    <property type="term" value="P:cytokinin biosynthetic process"/>
    <property type="evidence" value="ECO:0007669"/>
    <property type="project" value="UniProtKB-KW"/>
</dbReference>
<keyword evidence="3" id="KW-0203">Cytokinin biosynthesis</keyword>
<feature type="region of interest" description="Disordered" evidence="7">
    <location>
        <begin position="84"/>
        <end position="117"/>
    </location>
</feature>
<keyword evidence="4" id="KW-0932">Cytokinin signaling pathway</keyword>
<keyword evidence="10" id="KW-1185">Reference proteome</keyword>
<evidence type="ECO:0000256" key="5">
    <source>
        <dbReference type="ARBA" id="ARBA00023242"/>
    </source>
</evidence>
<organism evidence="8">
    <name type="scientific">Spirodela intermedia</name>
    <name type="common">Intermediate duckweed</name>
    <dbReference type="NCBI Taxonomy" id="51605"/>
    <lineage>
        <taxon>Eukaryota</taxon>
        <taxon>Viridiplantae</taxon>
        <taxon>Streptophyta</taxon>
        <taxon>Embryophyta</taxon>
        <taxon>Tracheophyta</taxon>
        <taxon>Spermatophyta</taxon>
        <taxon>Magnoliopsida</taxon>
        <taxon>Liliopsida</taxon>
        <taxon>Araceae</taxon>
        <taxon>Lemnoideae</taxon>
        <taxon>Spirodela</taxon>
    </lineage>
</organism>
<dbReference type="EMBL" id="LR746266">
    <property type="protein sequence ID" value="CAA7393625.1"/>
    <property type="molecule type" value="Genomic_DNA"/>
</dbReference>
<comment type="similarity">
    <text evidence="6">Belongs to the SOFL plant protein family.</text>
</comment>
<evidence type="ECO:0000256" key="3">
    <source>
        <dbReference type="ARBA" id="ARBA00022712"/>
    </source>
</evidence>
<evidence type="ECO:0000313" key="8">
    <source>
        <dbReference type="EMBL" id="CAA2617853.1"/>
    </source>
</evidence>
<sequence>MEEEVSEYGSGCESGWTMYLGPSHEKAASRLTKGGDSQELDEEEEEGFSMVSDASSGPPQVQEDVYCYYNQHIGEKNGCFMSSSSPSFPTAPLQNECSKRRRVETDGPKQRKGPGRCLDDTASSPFIDFSRNVRGEIPLSWFYTTSTFFLARTLLSSLYQETSLHRVPLIFAARLQHLRR</sequence>
<evidence type="ECO:0000313" key="10">
    <source>
        <dbReference type="Proteomes" id="UP000663760"/>
    </source>
</evidence>
<dbReference type="Proteomes" id="UP000663760">
    <property type="component" value="Chromosome 3"/>
</dbReference>
<protein>
    <submittedName>
        <fullName evidence="8">Uncharacterized protein</fullName>
    </submittedName>
</protein>
<keyword evidence="2" id="KW-0963">Cytoplasm</keyword>
<evidence type="ECO:0000256" key="1">
    <source>
        <dbReference type="ARBA" id="ARBA00004496"/>
    </source>
</evidence>
<proteinExistence type="inferred from homology"/>